<name>C1EGQ0_MICCC</name>
<dbReference type="Gene3D" id="3.40.30.10">
    <property type="entry name" value="Glutaredoxin"/>
    <property type="match status" value="1"/>
</dbReference>
<dbReference type="KEGG" id="mis:MICPUN_109443"/>
<feature type="domain" description="EF-hand" evidence="3">
    <location>
        <begin position="47"/>
        <end position="82"/>
    </location>
</feature>
<evidence type="ECO:0000256" key="1">
    <source>
        <dbReference type="ARBA" id="ARBA00022837"/>
    </source>
</evidence>
<dbReference type="GeneID" id="8248838"/>
<dbReference type="GO" id="GO:0005509">
    <property type="term" value="F:calcium ion binding"/>
    <property type="evidence" value="ECO:0007669"/>
    <property type="project" value="InterPro"/>
</dbReference>
<gene>
    <name evidence="5" type="ORF">MICPUN_109443</name>
</gene>
<organism evidence="5 6">
    <name type="scientific">Micromonas commoda (strain RCC299 / NOUM17 / CCMP2709)</name>
    <name type="common">Picoplanktonic green alga</name>
    <dbReference type="NCBI Taxonomy" id="296587"/>
    <lineage>
        <taxon>Eukaryota</taxon>
        <taxon>Viridiplantae</taxon>
        <taxon>Chlorophyta</taxon>
        <taxon>Mamiellophyceae</taxon>
        <taxon>Mamiellales</taxon>
        <taxon>Mamiellaceae</taxon>
        <taxon>Micromonas</taxon>
    </lineage>
</organism>
<dbReference type="Gene3D" id="1.10.238.10">
    <property type="entry name" value="EF-hand"/>
    <property type="match status" value="1"/>
</dbReference>
<proteinExistence type="predicted"/>
<dbReference type="SUPFAM" id="SSF47473">
    <property type="entry name" value="EF-hand"/>
    <property type="match status" value="1"/>
</dbReference>
<evidence type="ECO:0000259" key="3">
    <source>
        <dbReference type="PROSITE" id="PS50222"/>
    </source>
</evidence>
<dbReference type="OrthoDB" id="10263751at2759"/>
<dbReference type="InParanoid" id="C1EGQ0"/>
<dbReference type="SUPFAM" id="SSF52833">
    <property type="entry name" value="Thioredoxin-like"/>
    <property type="match status" value="1"/>
</dbReference>
<dbReference type="PROSITE" id="PS00018">
    <property type="entry name" value="EF_HAND_1"/>
    <property type="match status" value="1"/>
</dbReference>
<keyword evidence="6" id="KW-1185">Reference proteome</keyword>
<protein>
    <recommendedName>
        <fullName evidence="7">Thioredoxin domain-containing protein</fullName>
    </recommendedName>
</protein>
<dbReference type="InterPro" id="IPR036249">
    <property type="entry name" value="Thioredoxin-like_sf"/>
</dbReference>
<dbReference type="RefSeq" id="XP_002505907.1">
    <property type="nucleotide sequence ID" value="XM_002505861.1"/>
</dbReference>
<evidence type="ECO:0000256" key="2">
    <source>
        <dbReference type="ARBA" id="ARBA00023157"/>
    </source>
</evidence>
<evidence type="ECO:0000313" key="5">
    <source>
        <dbReference type="EMBL" id="ACO67165.1"/>
    </source>
</evidence>
<evidence type="ECO:0008006" key="7">
    <source>
        <dbReference type="Google" id="ProtNLM"/>
    </source>
</evidence>
<keyword evidence="1" id="KW-0106">Calcium</keyword>
<dbReference type="STRING" id="296587.C1EGQ0"/>
<dbReference type="InterPro" id="IPR013766">
    <property type="entry name" value="Thioredoxin_domain"/>
</dbReference>
<accession>C1EGQ0</accession>
<dbReference type="InterPro" id="IPR002048">
    <property type="entry name" value="EF_hand_dom"/>
</dbReference>
<dbReference type="PANTHER" id="PTHR46115">
    <property type="entry name" value="THIOREDOXIN-LIKE PROTEIN 1"/>
    <property type="match status" value="1"/>
</dbReference>
<evidence type="ECO:0000259" key="4">
    <source>
        <dbReference type="PROSITE" id="PS51352"/>
    </source>
</evidence>
<dbReference type="PROSITE" id="PS50222">
    <property type="entry name" value="EF_HAND_2"/>
    <property type="match status" value="1"/>
</dbReference>
<dbReference type="PROSITE" id="PS51352">
    <property type="entry name" value="THIOREDOXIN_2"/>
    <property type="match status" value="1"/>
</dbReference>
<reference evidence="5 6" key="1">
    <citation type="journal article" date="2009" name="Science">
        <title>Green evolution and dynamic adaptations revealed by genomes of the marine picoeukaryotes Micromonas.</title>
        <authorList>
            <person name="Worden A.Z."/>
            <person name="Lee J.H."/>
            <person name="Mock T."/>
            <person name="Rouze P."/>
            <person name="Simmons M.P."/>
            <person name="Aerts A.L."/>
            <person name="Allen A.E."/>
            <person name="Cuvelier M.L."/>
            <person name="Derelle E."/>
            <person name="Everett M.V."/>
            <person name="Foulon E."/>
            <person name="Grimwood J."/>
            <person name="Gundlach H."/>
            <person name="Henrissat B."/>
            <person name="Napoli C."/>
            <person name="McDonald S.M."/>
            <person name="Parker M.S."/>
            <person name="Rombauts S."/>
            <person name="Salamov A."/>
            <person name="Von Dassow P."/>
            <person name="Badger J.H."/>
            <person name="Coutinho P.M."/>
            <person name="Demir E."/>
            <person name="Dubchak I."/>
            <person name="Gentemann C."/>
            <person name="Eikrem W."/>
            <person name="Gready J.E."/>
            <person name="John U."/>
            <person name="Lanier W."/>
            <person name="Lindquist E.A."/>
            <person name="Lucas S."/>
            <person name="Mayer K.F."/>
            <person name="Moreau H."/>
            <person name="Not F."/>
            <person name="Otillar R."/>
            <person name="Panaud O."/>
            <person name="Pangilinan J."/>
            <person name="Paulsen I."/>
            <person name="Piegu B."/>
            <person name="Poliakov A."/>
            <person name="Robbens S."/>
            <person name="Schmutz J."/>
            <person name="Toulza E."/>
            <person name="Wyss T."/>
            <person name="Zelensky A."/>
            <person name="Zhou K."/>
            <person name="Armbrust E.V."/>
            <person name="Bhattacharya D."/>
            <person name="Goodenough U.W."/>
            <person name="Van de Peer Y."/>
            <person name="Grigoriev I.V."/>
        </authorList>
    </citation>
    <scope>NUCLEOTIDE SEQUENCE [LARGE SCALE GENOMIC DNA]</scope>
    <source>
        <strain evidence="6">RCC299 / NOUM17</strain>
    </source>
</reference>
<dbReference type="AlphaFoldDB" id="C1EGQ0"/>
<keyword evidence="2" id="KW-1015">Disulfide bond</keyword>
<dbReference type="InterPro" id="IPR018247">
    <property type="entry name" value="EF_Hand_1_Ca_BS"/>
</dbReference>
<sequence>MGEFPERALVKGAAVGAHIELGRRAAGEIFRAALTQTITGSPHPREIFKQDLLWAFKRLDRNKDGVLGRSDLLDGAQFIGTSLSDAEATGLLRDFTGGMMESATPDQFLSWYQRTLEIALAKVVEVHNVDEFEHYVESALEKPASSGMVQEDGALVVLECGYTHCRPCMKFEKTYELVAKKYVDCLFLRVLGDESPGAAHLCRDVLEVQGTPEFRFFRGKKLLHVMRGADKSKLENSLQSLLKEGEVGYALQPV</sequence>
<dbReference type="InterPro" id="IPR011992">
    <property type="entry name" value="EF-hand-dom_pair"/>
</dbReference>
<dbReference type="EMBL" id="CP001332">
    <property type="protein sequence ID" value="ACO67165.1"/>
    <property type="molecule type" value="Genomic_DNA"/>
</dbReference>
<dbReference type="Proteomes" id="UP000002009">
    <property type="component" value="Chromosome 14"/>
</dbReference>
<dbReference type="Pfam" id="PF00085">
    <property type="entry name" value="Thioredoxin"/>
    <property type="match status" value="1"/>
</dbReference>
<evidence type="ECO:0000313" key="6">
    <source>
        <dbReference type="Proteomes" id="UP000002009"/>
    </source>
</evidence>
<feature type="domain" description="Thioredoxin" evidence="4">
    <location>
        <begin position="115"/>
        <end position="243"/>
    </location>
</feature>